<dbReference type="RefSeq" id="WP_193925402.1">
    <property type="nucleotide sequence ID" value="NZ_JADEWL010000193.1"/>
</dbReference>
<evidence type="ECO:0000313" key="1">
    <source>
        <dbReference type="EMBL" id="MBE9216692.1"/>
    </source>
</evidence>
<keyword evidence="2" id="KW-1185">Reference proteome</keyword>
<proteinExistence type="predicted"/>
<reference evidence="1" key="1">
    <citation type="submission" date="2020-10" db="EMBL/GenBank/DDBJ databases">
        <authorList>
            <person name="Castelo-Branco R."/>
            <person name="Eusebio N."/>
            <person name="Adriana R."/>
            <person name="Vieira A."/>
            <person name="Brugerolle De Fraissinette N."/>
            <person name="Rezende De Castro R."/>
            <person name="Schneider M.P."/>
            <person name="Vasconcelos V."/>
            <person name="Leao P.N."/>
        </authorList>
    </citation>
    <scope>NUCLEOTIDE SEQUENCE</scope>
    <source>
        <strain evidence="1">LEGE 06105</strain>
    </source>
</reference>
<sequence length="248" mass="27671">MSKQYSVINRFILVSYFTFFLFDLSPVIASEIKQSVKQIPQGVATGHNSQNIPKIELSPGYGVNISFIKSGEIVEKVWLDNPAIATLDVDGCLSTEGRKCEQEGATVIHLRRINPLKVPQLPNSNTSLLTVIAKGKSARKVYLFKVGIESKTPTYHTLEIIPDSKITLEDTQFSNITNINELRQISKGLKIVNTRGLISRESRLWSRIANFLIEVRMGEPVNTAARKSGISMRLVNRLIEIGSNSVMR</sequence>
<gene>
    <name evidence="1" type="ORF">IQ247_29210</name>
</gene>
<dbReference type="EMBL" id="JADEWL010000193">
    <property type="protein sequence ID" value="MBE9216692.1"/>
    <property type="molecule type" value="Genomic_DNA"/>
</dbReference>
<protein>
    <submittedName>
        <fullName evidence="1">Uncharacterized protein</fullName>
    </submittedName>
</protein>
<organism evidence="1 2">
    <name type="scientific">Plectonema cf. radiosum LEGE 06105</name>
    <dbReference type="NCBI Taxonomy" id="945769"/>
    <lineage>
        <taxon>Bacteria</taxon>
        <taxon>Bacillati</taxon>
        <taxon>Cyanobacteriota</taxon>
        <taxon>Cyanophyceae</taxon>
        <taxon>Oscillatoriophycideae</taxon>
        <taxon>Oscillatoriales</taxon>
        <taxon>Microcoleaceae</taxon>
        <taxon>Plectonema</taxon>
    </lineage>
</organism>
<dbReference type="AlphaFoldDB" id="A0A8J7F8U1"/>
<accession>A0A8J7F8U1</accession>
<evidence type="ECO:0000313" key="2">
    <source>
        <dbReference type="Proteomes" id="UP000620559"/>
    </source>
</evidence>
<comment type="caution">
    <text evidence="1">The sequence shown here is derived from an EMBL/GenBank/DDBJ whole genome shotgun (WGS) entry which is preliminary data.</text>
</comment>
<name>A0A8J7F8U1_9CYAN</name>
<dbReference type="Proteomes" id="UP000620559">
    <property type="component" value="Unassembled WGS sequence"/>
</dbReference>